<protein>
    <recommendedName>
        <fullName evidence="3">Regulatory protein zeste</fullName>
    </recommendedName>
</protein>
<keyword evidence="2" id="KW-1185">Reference proteome</keyword>
<evidence type="ECO:0000313" key="2">
    <source>
        <dbReference type="Proteomes" id="UP001153636"/>
    </source>
</evidence>
<evidence type="ECO:0008006" key="3">
    <source>
        <dbReference type="Google" id="ProtNLM"/>
    </source>
</evidence>
<proteinExistence type="predicted"/>
<organism evidence="1 2">
    <name type="scientific">Psylliodes chrysocephalus</name>
    <dbReference type="NCBI Taxonomy" id="3402493"/>
    <lineage>
        <taxon>Eukaryota</taxon>
        <taxon>Metazoa</taxon>
        <taxon>Ecdysozoa</taxon>
        <taxon>Arthropoda</taxon>
        <taxon>Hexapoda</taxon>
        <taxon>Insecta</taxon>
        <taxon>Pterygota</taxon>
        <taxon>Neoptera</taxon>
        <taxon>Endopterygota</taxon>
        <taxon>Coleoptera</taxon>
        <taxon>Polyphaga</taxon>
        <taxon>Cucujiformia</taxon>
        <taxon>Chrysomeloidea</taxon>
        <taxon>Chrysomelidae</taxon>
        <taxon>Galerucinae</taxon>
        <taxon>Alticini</taxon>
        <taxon>Psylliodes</taxon>
    </lineage>
</organism>
<name>A0A9P0GLT3_9CUCU</name>
<gene>
    <name evidence="1" type="ORF">PSYICH_LOCUS13088</name>
</gene>
<dbReference type="EMBL" id="OV651819">
    <property type="protein sequence ID" value="CAH1113693.1"/>
    <property type="molecule type" value="Genomic_DNA"/>
</dbReference>
<dbReference type="Proteomes" id="UP001153636">
    <property type="component" value="Chromosome 7"/>
</dbReference>
<dbReference type="AlphaFoldDB" id="A0A9P0GLT3"/>
<sequence>MSTSQKVQFPNFTVTERARLMNIIANKHASIIEERASSVLKEKAWQAIENEFSASSINVCRTEERKETILMGFLKKKIKEESDEVLLSILNKNTLMGIHIPYDDDADESVIENQKTNELILEYVNAVDVLENKPSTSQTGAGTENCFQSMDSDAVTEPWKKYTSVQL</sequence>
<reference evidence="1" key="1">
    <citation type="submission" date="2022-01" db="EMBL/GenBank/DDBJ databases">
        <authorList>
            <person name="King R."/>
        </authorList>
    </citation>
    <scope>NUCLEOTIDE SEQUENCE</scope>
</reference>
<dbReference type="OrthoDB" id="6783928at2759"/>
<accession>A0A9P0GLT3</accession>
<evidence type="ECO:0000313" key="1">
    <source>
        <dbReference type="EMBL" id="CAH1113693.1"/>
    </source>
</evidence>